<feature type="transmembrane region" description="Helical" evidence="8">
    <location>
        <begin position="283"/>
        <end position="302"/>
    </location>
</feature>
<evidence type="ECO:0000256" key="7">
    <source>
        <dbReference type="ARBA" id="ARBA00023224"/>
    </source>
</evidence>
<dbReference type="EMBL" id="CAJOBS010004468">
    <property type="protein sequence ID" value="CAF4881972.1"/>
    <property type="molecule type" value="Genomic_DNA"/>
</dbReference>
<evidence type="ECO:0000256" key="8">
    <source>
        <dbReference type="SAM" id="Phobius"/>
    </source>
</evidence>
<keyword evidence="4" id="KW-0297">G-protein coupled receptor</keyword>
<comment type="caution">
    <text evidence="10">The sequence shown here is derived from an EMBL/GenBank/DDBJ whole genome shotgun (WGS) entry which is preliminary data.</text>
</comment>
<keyword evidence="5 8" id="KW-0472">Membrane</keyword>
<proteinExistence type="predicted"/>
<evidence type="ECO:0000313" key="10">
    <source>
        <dbReference type="EMBL" id="CAF3651144.1"/>
    </source>
</evidence>
<evidence type="ECO:0000256" key="4">
    <source>
        <dbReference type="ARBA" id="ARBA00023040"/>
    </source>
</evidence>
<feature type="transmembrane region" description="Helical" evidence="8">
    <location>
        <begin position="20"/>
        <end position="43"/>
    </location>
</feature>
<dbReference type="GO" id="GO:0005886">
    <property type="term" value="C:plasma membrane"/>
    <property type="evidence" value="ECO:0007669"/>
    <property type="project" value="TreeGrafter"/>
</dbReference>
<reference evidence="10" key="1">
    <citation type="submission" date="2021-02" db="EMBL/GenBank/DDBJ databases">
        <authorList>
            <person name="Nowell W R."/>
        </authorList>
    </citation>
    <scope>NUCLEOTIDE SEQUENCE</scope>
</reference>
<keyword evidence="3 8" id="KW-1133">Transmembrane helix</keyword>
<evidence type="ECO:0000313" key="11">
    <source>
        <dbReference type="EMBL" id="CAF4881972.1"/>
    </source>
</evidence>
<dbReference type="Proteomes" id="UP000663865">
    <property type="component" value="Unassembled WGS sequence"/>
</dbReference>
<evidence type="ECO:0000256" key="5">
    <source>
        <dbReference type="ARBA" id="ARBA00023136"/>
    </source>
</evidence>
<dbReference type="EMBL" id="CAJNYV010004173">
    <property type="protein sequence ID" value="CAF3651144.1"/>
    <property type="molecule type" value="Genomic_DNA"/>
</dbReference>
<evidence type="ECO:0000256" key="2">
    <source>
        <dbReference type="ARBA" id="ARBA00022692"/>
    </source>
</evidence>
<dbReference type="InterPro" id="IPR000276">
    <property type="entry name" value="GPCR_Rhodpsn"/>
</dbReference>
<evidence type="ECO:0000256" key="1">
    <source>
        <dbReference type="ARBA" id="ARBA00004141"/>
    </source>
</evidence>
<sequence length="356" mass="40176">MSDSTTPFVLTLSCIQQKMSLISMPIFLTLGTVGNLLNCLVFLQKTLRSNSCSIYFVAASIAYLLFLDFSIGTNLYAIYFKDPTTYISPYCKFRTYFLSSCLCAARFILAFACVDRYAMCSRHSRIRNFSQPRIAAYVIAIIVGLWILIPIHVLVFYKVENGRCTVPEAYLYFNAAYSVLIGAALPPGIMIVFSALAVRSLRGIRKSIRQAIVQVNNASIRDSATTTPMSIRIKQHDHQLLKMLLVDVILYCLSNIPPPMSNIYSSVTLKWNKTPEQIQLQKFFTYLVSQFFIYFSTSASLYTNLMISKIFRHELISALLRHFLSTRRVLIRVYTNGNTNNTVTPINGIVGANTAP</sequence>
<evidence type="ECO:0000259" key="9">
    <source>
        <dbReference type="PROSITE" id="PS50262"/>
    </source>
</evidence>
<dbReference type="AlphaFoldDB" id="A0A818R3D6"/>
<feature type="domain" description="G-protein coupled receptors family 1 profile" evidence="9">
    <location>
        <begin position="34"/>
        <end position="307"/>
    </location>
</feature>
<keyword evidence="6" id="KW-0675">Receptor</keyword>
<feature type="transmembrane region" description="Helical" evidence="8">
    <location>
        <begin position="134"/>
        <end position="155"/>
    </location>
</feature>
<keyword evidence="2 8" id="KW-0812">Transmembrane</keyword>
<feature type="transmembrane region" description="Helical" evidence="8">
    <location>
        <begin position="55"/>
        <end position="76"/>
    </location>
</feature>
<name>A0A818R3D6_9BILA</name>
<keyword evidence="7" id="KW-0807">Transducer</keyword>
<evidence type="ECO:0000313" key="12">
    <source>
        <dbReference type="Proteomes" id="UP000663865"/>
    </source>
</evidence>
<dbReference type="PROSITE" id="PS50262">
    <property type="entry name" value="G_PROTEIN_RECEP_F1_2"/>
    <property type="match status" value="1"/>
</dbReference>
<protein>
    <recommendedName>
        <fullName evidence="9">G-protein coupled receptors family 1 profile domain-containing protein</fullName>
    </recommendedName>
</protein>
<dbReference type="PANTHER" id="PTHR24243">
    <property type="entry name" value="G-PROTEIN COUPLED RECEPTOR"/>
    <property type="match status" value="1"/>
</dbReference>
<dbReference type="SUPFAM" id="SSF81321">
    <property type="entry name" value="Family A G protein-coupled receptor-like"/>
    <property type="match status" value="1"/>
</dbReference>
<dbReference type="Pfam" id="PF00001">
    <property type="entry name" value="7tm_1"/>
    <property type="match status" value="1"/>
</dbReference>
<accession>A0A818R3D6</accession>
<evidence type="ECO:0000256" key="6">
    <source>
        <dbReference type="ARBA" id="ARBA00023170"/>
    </source>
</evidence>
<comment type="subcellular location">
    <subcellularLocation>
        <location evidence="1">Membrane</location>
        <topology evidence="1">Multi-pass membrane protein</topology>
    </subcellularLocation>
</comment>
<evidence type="ECO:0000256" key="3">
    <source>
        <dbReference type="ARBA" id="ARBA00022989"/>
    </source>
</evidence>
<dbReference type="Gene3D" id="1.20.1070.10">
    <property type="entry name" value="Rhodopsin 7-helix transmembrane proteins"/>
    <property type="match status" value="1"/>
</dbReference>
<dbReference type="PANTHER" id="PTHR24243:SF208">
    <property type="entry name" value="PYROKININ-1 RECEPTOR"/>
    <property type="match status" value="1"/>
</dbReference>
<dbReference type="Proteomes" id="UP000663838">
    <property type="component" value="Unassembled WGS sequence"/>
</dbReference>
<feature type="transmembrane region" description="Helical" evidence="8">
    <location>
        <begin position="175"/>
        <end position="198"/>
    </location>
</feature>
<feature type="transmembrane region" description="Helical" evidence="8">
    <location>
        <begin position="96"/>
        <end position="114"/>
    </location>
</feature>
<dbReference type="GO" id="GO:0004930">
    <property type="term" value="F:G protein-coupled receptor activity"/>
    <property type="evidence" value="ECO:0007669"/>
    <property type="project" value="UniProtKB-KW"/>
</dbReference>
<dbReference type="InterPro" id="IPR017452">
    <property type="entry name" value="GPCR_Rhodpsn_7TM"/>
</dbReference>
<organism evidence="10 12">
    <name type="scientific">Rotaria socialis</name>
    <dbReference type="NCBI Taxonomy" id="392032"/>
    <lineage>
        <taxon>Eukaryota</taxon>
        <taxon>Metazoa</taxon>
        <taxon>Spiralia</taxon>
        <taxon>Gnathifera</taxon>
        <taxon>Rotifera</taxon>
        <taxon>Eurotatoria</taxon>
        <taxon>Bdelloidea</taxon>
        <taxon>Philodinida</taxon>
        <taxon>Philodinidae</taxon>
        <taxon>Rotaria</taxon>
    </lineage>
</organism>
<gene>
    <name evidence="10" type="ORF">KIK155_LOCUS23469</name>
    <name evidence="11" type="ORF">TOA249_LOCUS29327</name>
</gene>